<name>A0A6L2NHC1_TANCI</name>
<dbReference type="EMBL" id="BKCJ010009161">
    <property type="protein sequence ID" value="GEU85691.1"/>
    <property type="molecule type" value="Genomic_DNA"/>
</dbReference>
<organism evidence="2">
    <name type="scientific">Tanacetum cinerariifolium</name>
    <name type="common">Dalmatian daisy</name>
    <name type="synonym">Chrysanthemum cinerariifolium</name>
    <dbReference type="NCBI Taxonomy" id="118510"/>
    <lineage>
        <taxon>Eukaryota</taxon>
        <taxon>Viridiplantae</taxon>
        <taxon>Streptophyta</taxon>
        <taxon>Embryophyta</taxon>
        <taxon>Tracheophyta</taxon>
        <taxon>Spermatophyta</taxon>
        <taxon>Magnoliopsida</taxon>
        <taxon>eudicotyledons</taxon>
        <taxon>Gunneridae</taxon>
        <taxon>Pentapetalae</taxon>
        <taxon>asterids</taxon>
        <taxon>campanulids</taxon>
        <taxon>Asterales</taxon>
        <taxon>Asteraceae</taxon>
        <taxon>Asteroideae</taxon>
        <taxon>Anthemideae</taxon>
        <taxon>Anthemidinae</taxon>
        <taxon>Tanacetum</taxon>
    </lineage>
</organism>
<protein>
    <submittedName>
        <fullName evidence="2">Uncharacterized protein</fullName>
    </submittedName>
</protein>
<accession>A0A6L2NHC1</accession>
<comment type="caution">
    <text evidence="2">The sequence shown here is derived from an EMBL/GenBank/DDBJ whole genome shotgun (WGS) entry which is preliminary data.</text>
</comment>
<feature type="compositionally biased region" description="Basic and acidic residues" evidence="1">
    <location>
        <begin position="292"/>
        <end position="301"/>
    </location>
</feature>
<evidence type="ECO:0000313" key="2">
    <source>
        <dbReference type="EMBL" id="GEU85691.1"/>
    </source>
</evidence>
<dbReference type="AlphaFoldDB" id="A0A6L2NHC1"/>
<reference evidence="2" key="1">
    <citation type="journal article" date="2019" name="Sci. Rep.">
        <title>Draft genome of Tanacetum cinerariifolium, the natural source of mosquito coil.</title>
        <authorList>
            <person name="Yamashiro T."/>
            <person name="Shiraishi A."/>
            <person name="Satake H."/>
            <person name="Nakayama K."/>
        </authorList>
    </citation>
    <scope>NUCLEOTIDE SEQUENCE</scope>
</reference>
<sequence>MFEKLNVEANVWKDQKGKYGLAKVKSWKLFDSCGVHCLNLSTTHIFLLVEKVYPLTHFTLEQMVNNVRHEVDYEIEMSLELLRLVKRQLNKGFEVDVVQDFKKYAKGLLLLVKEVVNGVVQAVAPTTAEQKLAKKNELKARGTLLMALSDKNQLKFNIHKDAKSIMEAIEKSTNESVSVDPSVFAASTKAPASTLPNVDNLSDAVIYSYFASQCNIPQLDNKDLKQIDADDLEEMDLKWQMAMLTMRARRFLQRTERNLGANGTNAIGFDMSKVESYNCHRRCHFARKCRSPMDTRNKDTQRGTVPVETSTSNALVS</sequence>
<feature type="region of interest" description="Disordered" evidence="1">
    <location>
        <begin position="292"/>
        <end position="317"/>
    </location>
</feature>
<evidence type="ECO:0000256" key="1">
    <source>
        <dbReference type="SAM" id="MobiDB-lite"/>
    </source>
</evidence>
<feature type="compositionally biased region" description="Polar residues" evidence="1">
    <location>
        <begin position="307"/>
        <end position="317"/>
    </location>
</feature>
<gene>
    <name evidence="2" type="ORF">Tci_057669</name>
</gene>
<proteinExistence type="predicted"/>